<feature type="domain" description="Tyrosinase copper-binding" evidence="5">
    <location>
        <begin position="200"/>
        <end position="211"/>
    </location>
</feature>
<name>A0A158C0S9_9BURK</name>
<feature type="chain" id="PRO_5007622472" evidence="3">
    <location>
        <begin position="31"/>
        <end position="480"/>
    </location>
</feature>
<dbReference type="InterPro" id="IPR006311">
    <property type="entry name" value="TAT_signal"/>
</dbReference>
<comment type="caution">
    <text evidence="6">The sequence shown here is derived from an EMBL/GenBank/DDBJ whole genome shotgun (WGS) entry which is preliminary data.</text>
</comment>
<dbReference type="AlphaFoldDB" id="A0A158C0S9"/>
<dbReference type="SUPFAM" id="SSF48056">
    <property type="entry name" value="Di-copper centre-containing domain"/>
    <property type="match status" value="1"/>
</dbReference>
<feature type="domain" description="Tyrosinase copper-binding" evidence="4">
    <location>
        <begin position="83"/>
        <end position="100"/>
    </location>
</feature>
<accession>A0A158C0S9</accession>
<evidence type="ECO:0000313" key="7">
    <source>
        <dbReference type="Proteomes" id="UP000054851"/>
    </source>
</evidence>
<dbReference type="RefSeq" id="WP_082862440.1">
    <property type="nucleotide sequence ID" value="NZ_FCOA02000016.1"/>
</dbReference>
<dbReference type="GO" id="GO:0016491">
    <property type="term" value="F:oxidoreductase activity"/>
    <property type="evidence" value="ECO:0007669"/>
    <property type="project" value="InterPro"/>
</dbReference>
<evidence type="ECO:0000313" key="6">
    <source>
        <dbReference type="EMBL" id="SAK75871.1"/>
    </source>
</evidence>
<dbReference type="PROSITE" id="PS00497">
    <property type="entry name" value="TYROSINASE_1"/>
    <property type="match status" value="1"/>
</dbReference>
<dbReference type="InterPro" id="IPR002227">
    <property type="entry name" value="Tyrosinase_Cu-bd"/>
</dbReference>
<dbReference type="OrthoDB" id="2874181at2"/>
<gene>
    <name evidence="6" type="ORF">AWB79_04522</name>
</gene>
<dbReference type="Proteomes" id="UP000054851">
    <property type="component" value="Unassembled WGS sequence"/>
</dbReference>
<evidence type="ECO:0000256" key="1">
    <source>
        <dbReference type="ARBA" id="ARBA00022723"/>
    </source>
</evidence>
<organism evidence="6 7">
    <name type="scientific">Caballeronia hypogeia</name>
    <dbReference type="NCBI Taxonomy" id="1777140"/>
    <lineage>
        <taxon>Bacteria</taxon>
        <taxon>Pseudomonadati</taxon>
        <taxon>Pseudomonadota</taxon>
        <taxon>Betaproteobacteria</taxon>
        <taxon>Burkholderiales</taxon>
        <taxon>Burkholderiaceae</taxon>
        <taxon>Caballeronia</taxon>
    </lineage>
</organism>
<keyword evidence="3" id="KW-0732">Signal</keyword>
<dbReference type="EMBL" id="FCOA02000016">
    <property type="protein sequence ID" value="SAK75871.1"/>
    <property type="molecule type" value="Genomic_DNA"/>
</dbReference>
<reference evidence="6" key="1">
    <citation type="submission" date="2016-01" db="EMBL/GenBank/DDBJ databases">
        <authorList>
            <person name="Peeters C."/>
        </authorList>
    </citation>
    <scope>NUCLEOTIDE SEQUENCE</scope>
    <source>
        <strain evidence="6">LMG 29322</strain>
    </source>
</reference>
<evidence type="ECO:0000259" key="5">
    <source>
        <dbReference type="PROSITE" id="PS00498"/>
    </source>
</evidence>
<evidence type="ECO:0000259" key="4">
    <source>
        <dbReference type="PROSITE" id="PS00497"/>
    </source>
</evidence>
<keyword evidence="1" id="KW-0479">Metal-binding</keyword>
<dbReference type="STRING" id="1777140.AWB79_04522"/>
<dbReference type="InterPro" id="IPR050316">
    <property type="entry name" value="Tyrosinase/Hemocyanin"/>
</dbReference>
<dbReference type="PROSITE" id="PS51318">
    <property type="entry name" value="TAT"/>
    <property type="match status" value="1"/>
</dbReference>
<dbReference type="GO" id="GO:0046872">
    <property type="term" value="F:metal ion binding"/>
    <property type="evidence" value="ECO:0007669"/>
    <property type="project" value="UniProtKB-KW"/>
</dbReference>
<dbReference type="PANTHER" id="PTHR11474">
    <property type="entry name" value="TYROSINASE FAMILY MEMBER"/>
    <property type="match status" value="1"/>
</dbReference>
<dbReference type="PANTHER" id="PTHR11474:SF76">
    <property type="entry name" value="SHKT DOMAIN-CONTAINING PROTEIN"/>
    <property type="match status" value="1"/>
</dbReference>
<dbReference type="Pfam" id="PF00264">
    <property type="entry name" value="Tyrosinase"/>
    <property type="match status" value="2"/>
</dbReference>
<dbReference type="InterPro" id="IPR008922">
    <property type="entry name" value="Di-copper_centre_dom_sf"/>
</dbReference>
<proteinExistence type="predicted"/>
<evidence type="ECO:0000256" key="2">
    <source>
        <dbReference type="ARBA" id="ARBA00023008"/>
    </source>
</evidence>
<keyword evidence="7" id="KW-1185">Reference proteome</keyword>
<sequence length="480" mass="52108">MVTTSISRRAFVQGTTSALALASLPRISLAATPIIRLEWQVFKTTSHYAPYLNALRTMQATPGSTSSNAWQYWANIHANYCPHDKAYFLAWHRGYLYYLEQRLRTISGDTTLMLPYWDYYTYPTIPSEFTDTASGNPLYTSRVNTNAYQALSMTPFGTGVTNYQIGLNNAFETNLETAPHDPVHDIIGGYMANISTAALDPLFYLHHANLDRLWNAWTRRSTSKMPAATNSYWNGTFTYASNLSMARSLTRTVAGFPNPYDYANDNMPTGLPPQAQQGRIIRVQAPGLALRARPALGTFKTTGPGSVSSTRNSLGGLTGIPLGNNSVSAAIGLQTAGLNSLRDVLATSPGGQPATPSQGVGQAKHFQYVKLTFDGLSTSTAGDAGGYFYNIYLNLPASGDVDSVGDAHFVGTIGPFDISVARQHTNGSKDFDVTYLLAQLGLPNMNQMVVSFERVNGPNYAQGTVVSVNELRLELATDAP</sequence>
<feature type="signal peptide" evidence="3">
    <location>
        <begin position="1"/>
        <end position="30"/>
    </location>
</feature>
<evidence type="ECO:0000256" key="3">
    <source>
        <dbReference type="SAM" id="SignalP"/>
    </source>
</evidence>
<keyword evidence="2" id="KW-0186">Copper</keyword>
<dbReference type="PROSITE" id="PS00498">
    <property type="entry name" value="TYROSINASE_2"/>
    <property type="match status" value="1"/>
</dbReference>
<dbReference type="Gene3D" id="1.10.1280.10">
    <property type="entry name" value="Di-copper center containing domain from catechol oxidase"/>
    <property type="match status" value="2"/>
</dbReference>
<protein>
    <submittedName>
        <fullName evidence="6">Tyrosinase</fullName>
    </submittedName>
</protein>